<dbReference type="PROSITE" id="PS51186">
    <property type="entry name" value="GNAT"/>
    <property type="match status" value="1"/>
</dbReference>
<evidence type="ECO:0000313" key="5">
    <source>
        <dbReference type="Proteomes" id="UP000681317"/>
    </source>
</evidence>
<evidence type="ECO:0000259" key="3">
    <source>
        <dbReference type="PROSITE" id="PS51186"/>
    </source>
</evidence>
<accession>A0ABM7Q782</accession>
<keyword evidence="1" id="KW-0808">Transferase</keyword>
<organism evidence="4 5">
    <name type="scientific">Noviluteimonas caseinilytica</name>
    <dbReference type="NCBI Taxonomy" id="2675101"/>
    <lineage>
        <taxon>Bacteria</taxon>
        <taxon>Pseudomonadati</taxon>
        <taxon>Pseudomonadota</taxon>
        <taxon>Gammaproteobacteria</taxon>
        <taxon>Lysobacterales</taxon>
        <taxon>Lysobacteraceae</taxon>
        <taxon>Noviluteimonas</taxon>
    </lineage>
</organism>
<evidence type="ECO:0000256" key="2">
    <source>
        <dbReference type="ARBA" id="ARBA00023315"/>
    </source>
</evidence>
<evidence type="ECO:0000313" key="4">
    <source>
        <dbReference type="EMBL" id="BCT93182.1"/>
    </source>
</evidence>
<dbReference type="RefSeq" id="WP_244858522.1">
    <property type="nucleotide sequence ID" value="NZ_AP024545.1"/>
</dbReference>
<keyword evidence="2" id="KW-0012">Acyltransferase</keyword>
<name>A0ABM7Q782_9GAMM</name>
<proteinExistence type="predicted"/>
<evidence type="ECO:0000256" key="1">
    <source>
        <dbReference type="ARBA" id="ARBA00022679"/>
    </source>
</evidence>
<dbReference type="PANTHER" id="PTHR43877">
    <property type="entry name" value="AMINOALKYLPHOSPHONATE N-ACETYLTRANSFERASE-RELATED-RELATED"/>
    <property type="match status" value="1"/>
</dbReference>
<dbReference type="SUPFAM" id="SSF55729">
    <property type="entry name" value="Acyl-CoA N-acyltransferases (Nat)"/>
    <property type="match status" value="1"/>
</dbReference>
<dbReference type="PANTHER" id="PTHR43877:SF1">
    <property type="entry name" value="ACETYLTRANSFERASE"/>
    <property type="match status" value="1"/>
</dbReference>
<dbReference type="Gene3D" id="3.40.630.30">
    <property type="match status" value="1"/>
</dbReference>
<dbReference type="CDD" id="cd04301">
    <property type="entry name" value="NAT_SF"/>
    <property type="match status" value="1"/>
</dbReference>
<dbReference type="InterPro" id="IPR016181">
    <property type="entry name" value="Acyl_CoA_acyltransferase"/>
</dbReference>
<protein>
    <submittedName>
        <fullName evidence="4">GNAT family acetyltransferase</fullName>
    </submittedName>
</protein>
<dbReference type="InterPro" id="IPR000182">
    <property type="entry name" value="GNAT_dom"/>
</dbReference>
<gene>
    <name evidence="4" type="ORF">LYSCAS_22060</name>
</gene>
<dbReference type="Pfam" id="PF13673">
    <property type="entry name" value="Acetyltransf_10"/>
    <property type="match status" value="1"/>
</dbReference>
<dbReference type="InterPro" id="IPR050832">
    <property type="entry name" value="Bact_Acetyltransf"/>
</dbReference>
<reference evidence="4 5" key="1">
    <citation type="submission" date="2021-03" db="EMBL/GenBank/DDBJ databases">
        <title>Complete Genome Sequences of Two Lysobacter Strains Isolated from Sea Water (Lysobacter caseinilyticus) and Soil (Lysobacter helvus) in South Korea.</title>
        <authorList>
            <person name="Watanabe Y."/>
            <person name="Arakawa K."/>
        </authorList>
    </citation>
    <scope>NUCLEOTIDE SEQUENCE [LARGE SCALE GENOMIC DNA]</scope>
    <source>
        <strain evidence="4 5">KVB24</strain>
    </source>
</reference>
<keyword evidence="5" id="KW-1185">Reference proteome</keyword>
<sequence length="154" mass="17521">MNDATQPFRVDVVDYATALPDLRTVRETVFVQEQQVPIEEEWDALDPDCVHVLARAFDGSPIGTGRLTPEHKIGRMAVLRDWRGRGVGDAMLLALIEEAHQRGWREVSLHAQVSAIDFYLRHGFQPYGERFWEAGIEHQSMRRALSGPKAVDDR</sequence>
<dbReference type="Proteomes" id="UP000681317">
    <property type="component" value="Chromosome"/>
</dbReference>
<feature type="domain" description="N-acetyltransferase" evidence="3">
    <location>
        <begin position="10"/>
        <end position="146"/>
    </location>
</feature>
<dbReference type="EMBL" id="AP024545">
    <property type="protein sequence ID" value="BCT93182.1"/>
    <property type="molecule type" value="Genomic_DNA"/>
</dbReference>